<dbReference type="InterPro" id="IPR025557">
    <property type="entry name" value="DUF4282"/>
</dbReference>
<evidence type="ECO:0000256" key="2">
    <source>
        <dbReference type="SAM" id="Phobius"/>
    </source>
</evidence>
<name>A0ABV9U4N9_9ACTN</name>
<keyword evidence="2" id="KW-0472">Membrane</keyword>
<reference evidence="4" key="1">
    <citation type="journal article" date="2019" name="Int. J. Syst. Evol. Microbiol.">
        <title>The Global Catalogue of Microorganisms (GCM) 10K type strain sequencing project: providing services to taxonomists for standard genome sequencing and annotation.</title>
        <authorList>
            <consortium name="The Broad Institute Genomics Platform"/>
            <consortium name="The Broad Institute Genome Sequencing Center for Infectious Disease"/>
            <person name="Wu L."/>
            <person name="Ma J."/>
        </authorList>
    </citation>
    <scope>NUCLEOTIDE SEQUENCE [LARGE SCALE GENOMIC DNA]</scope>
    <source>
        <strain evidence="4">KLKA75</strain>
    </source>
</reference>
<feature type="region of interest" description="Disordered" evidence="1">
    <location>
        <begin position="1"/>
        <end position="77"/>
    </location>
</feature>
<keyword evidence="2" id="KW-0812">Transmembrane</keyword>
<feature type="compositionally biased region" description="Pro residues" evidence="1">
    <location>
        <begin position="13"/>
        <end position="26"/>
    </location>
</feature>
<sequence>MTHPSDPGQSQPPGHPYGPPPPPPAQPQHDQPAQHHPQPQNTPQPPPAYQQPGPVPGPRADGGRQRMTGPQQAWVPPPRQKGVVAALLDANFDTFVTPKLIKFWYILAILLVSVQCLAFLLLGLRIATWDDFWGWGVIMAVASPFVWLFELLMVRILMEAVMVRFKGVEYLNVIKDKV</sequence>
<dbReference type="RefSeq" id="WP_378259813.1">
    <property type="nucleotide sequence ID" value="NZ_JBHSIT010000008.1"/>
</dbReference>
<keyword evidence="2" id="KW-1133">Transmembrane helix</keyword>
<protein>
    <submittedName>
        <fullName evidence="3">DUF4282 domain-containing protein</fullName>
    </submittedName>
</protein>
<feature type="compositionally biased region" description="Low complexity" evidence="1">
    <location>
        <begin position="27"/>
        <end position="39"/>
    </location>
</feature>
<evidence type="ECO:0000313" key="4">
    <source>
        <dbReference type="Proteomes" id="UP001595872"/>
    </source>
</evidence>
<gene>
    <name evidence="3" type="ORF">ACFPCY_27935</name>
</gene>
<dbReference type="EMBL" id="JBHSIT010000008">
    <property type="protein sequence ID" value="MFC4911169.1"/>
    <property type="molecule type" value="Genomic_DNA"/>
</dbReference>
<evidence type="ECO:0000313" key="3">
    <source>
        <dbReference type="EMBL" id="MFC4911169.1"/>
    </source>
</evidence>
<dbReference type="Proteomes" id="UP001595872">
    <property type="component" value="Unassembled WGS sequence"/>
</dbReference>
<dbReference type="Pfam" id="PF14110">
    <property type="entry name" value="DUF4282"/>
    <property type="match status" value="1"/>
</dbReference>
<comment type="caution">
    <text evidence="3">The sequence shown here is derived from an EMBL/GenBank/DDBJ whole genome shotgun (WGS) entry which is preliminary data.</text>
</comment>
<evidence type="ECO:0000256" key="1">
    <source>
        <dbReference type="SAM" id="MobiDB-lite"/>
    </source>
</evidence>
<accession>A0ABV9U4N9</accession>
<feature type="compositionally biased region" description="Pro residues" evidence="1">
    <location>
        <begin position="40"/>
        <end position="57"/>
    </location>
</feature>
<feature type="transmembrane region" description="Helical" evidence="2">
    <location>
        <begin position="132"/>
        <end position="154"/>
    </location>
</feature>
<proteinExistence type="predicted"/>
<feature type="transmembrane region" description="Helical" evidence="2">
    <location>
        <begin position="103"/>
        <end position="126"/>
    </location>
</feature>
<keyword evidence="4" id="KW-1185">Reference proteome</keyword>
<organism evidence="3 4">
    <name type="scientific">Actinomadura gamaensis</name>
    <dbReference type="NCBI Taxonomy" id="1763541"/>
    <lineage>
        <taxon>Bacteria</taxon>
        <taxon>Bacillati</taxon>
        <taxon>Actinomycetota</taxon>
        <taxon>Actinomycetes</taxon>
        <taxon>Streptosporangiales</taxon>
        <taxon>Thermomonosporaceae</taxon>
        <taxon>Actinomadura</taxon>
    </lineage>
</organism>